<dbReference type="RefSeq" id="WP_255390326.1">
    <property type="nucleotide sequence ID" value="NZ_CP101508.1"/>
</dbReference>
<reference evidence="3" key="1">
    <citation type="submission" date="2022-07" db="EMBL/GenBank/DDBJ databases">
        <title>Genome sequencing of Photobacterium atrarenae GJH2-4.</title>
        <authorList>
            <person name="Park S.-J."/>
        </authorList>
    </citation>
    <scope>NUCLEOTIDE SEQUENCE</scope>
    <source>
        <strain evidence="3">GJH2-4</strain>
    </source>
</reference>
<dbReference type="EMBL" id="CP101508">
    <property type="protein sequence ID" value="UTV29002.1"/>
    <property type="molecule type" value="Genomic_DNA"/>
</dbReference>
<sequence length="756" mass="83455">MSAQIADFNIRFNSESAQFNKDVDYAKKMLRGYTKEAKAANHSTGGFNKQVNVAGVSLKGLGKTAKTTARAFGGVTAGFGAVTTASTYMIRQTAQQAREIERMATVAQVSAGEIQALGYASEQYNIAGDKMADILKDVNDKIGDFDENEGGEFADFMENIAPLTGLTIEQLQRLSGPEALIAVKEAMDAANLPMKSQLHYLEAIANDASALMPLLENKGAKLYELTQRYDDLNVAMSEYDIEQMKQMDQQLNDMSLKMQASFRQAVIGSKDQIDWLTEHVSYSVSWWGTLFDSMSDNPRTEQGMVKRLGELRGDLKETKAEAEAAKSELKKLEEISGRAEGDAALTARLANAGHPEKLAKTRARFDVLKHDADELQAKIDRAQKAYNVAVLGMNYDQNKPSDTPPGINGGGDGDKPRLSQSEQDELDRKQKAGQARLETLDNQYANERDKLQLAHQQRLSDIDTLQLSEQELTRRGFETMSALKSEYKDRERAHHAAEVKEYQRQQDEALQRELGAFTRTQQEKTRVDEAEKKKRAYMDERLNQERIRGVSNFMGQVSQLRESENKNAARIGKTAARFQIMLNAYESATSAYNALVGIPYVGPGLAAAAAGTAMGFGLSMASKVDSINMAHNGIGEVPMMGGRRESNWTLMAGERVYTNDSARQIDQMYQAVMAMSRQRFAVNDPTQAFARQAAAMPRGGGVILNMYGIPQDARIEEKETDNGQTQVDVFLSDLDSDGQMSQAITRTFGIPRVGAA</sequence>
<keyword evidence="1" id="KW-0175">Coiled coil</keyword>
<evidence type="ECO:0000256" key="1">
    <source>
        <dbReference type="SAM" id="Coils"/>
    </source>
</evidence>
<feature type="region of interest" description="Disordered" evidence="2">
    <location>
        <begin position="394"/>
        <end position="431"/>
    </location>
</feature>
<protein>
    <submittedName>
        <fullName evidence="3">Uncharacterized protein</fullName>
    </submittedName>
</protein>
<evidence type="ECO:0000313" key="4">
    <source>
        <dbReference type="Proteomes" id="UP001057998"/>
    </source>
</evidence>
<proteinExistence type="predicted"/>
<feature type="coiled-coil region" evidence="1">
    <location>
        <begin position="308"/>
        <end position="385"/>
    </location>
</feature>
<evidence type="ECO:0000256" key="2">
    <source>
        <dbReference type="SAM" id="MobiDB-lite"/>
    </source>
</evidence>
<evidence type="ECO:0000313" key="3">
    <source>
        <dbReference type="EMBL" id="UTV29002.1"/>
    </source>
</evidence>
<dbReference type="Proteomes" id="UP001057998">
    <property type="component" value="Chromosome 1"/>
</dbReference>
<accession>A0ABY5GI94</accession>
<keyword evidence="4" id="KW-1185">Reference proteome</keyword>
<gene>
    <name evidence="3" type="ORF">NNL38_07165</name>
</gene>
<feature type="coiled-coil region" evidence="1">
    <location>
        <begin position="492"/>
        <end position="547"/>
    </location>
</feature>
<name>A0ABY5GI94_9GAMM</name>
<organism evidence="3 4">
    <name type="scientific">Photobacterium atrarenae</name>
    <dbReference type="NCBI Taxonomy" id="865757"/>
    <lineage>
        <taxon>Bacteria</taxon>
        <taxon>Pseudomonadati</taxon>
        <taxon>Pseudomonadota</taxon>
        <taxon>Gammaproteobacteria</taxon>
        <taxon>Vibrionales</taxon>
        <taxon>Vibrionaceae</taxon>
        <taxon>Photobacterium</taxon>
    </lineage>
</organism>